<dbReference type="CDD" id="cd07821">
    <property type="entry name" value="PYR_PYL_RCAR_like"/>
    <property type="match status" value="1"/>
</dbReference>
<dbReference type="PANTHER" id="PTHR39332">
    <property type="entry name" value="BLL4707 PROTEIN"/>
    <property type="match status" value="1"/>
</dbReference>
<name>A0A250X552_9CHLO</name>
<proteinExistence type="predicted"/>
<dbReference type="OrthoDB" id="10255646at2759"/>
<evidence type="ECO:0000313" key="1">
    <source>
        <dbReference type="EMBL" id="GAX78012.1"/>
    </source>
</evidence>
<accession>A0A250X552</accession>
<dbReference type="PANTHER" id="PTHR39332:SF7">
    <property type="entry name" value="SRPBCC FAMILY PROTEIN"/>
    <property type="match status" value="1"/>
</dbReference>
<organism evidence="1 2">
    <name type="scientific">Chlamydomonas eustigma</name>
    <dbReference type="NCBI Taxonomy" id="1157962"/>
    <lineage>
        <taxon>Eukaryota</taxon>
        <taxon>Viridiplantae</taxon>
        <taxon>Chlorophyta</taxon>
        <taxon>core chlorophytes</taxon>
        <taxon>Chlorophyceae</taxon>
        <taxon>CS clade</taxon>
        <taxon>Chlamydomonadales</taxon>
        <taxon>Chlamydomonadaceae</taxon>
        <taxon>Chlamydomonas</taxon>
    </lineage>
</organism>
<protein>
    <recommendedName>
        <fullName evidence="3">Bet v I/Major latex protein domain-containing protein</fullName>
    </recommendedName>
</protein>
<evidence type="ECO:0008006" key="3">
    <source>
        <dbReference type="Google" id="ProtNLM"/>
    </source>
</evidence>
<keyword evidence="2" id="KW-1185">Reference proteome</keyword>
<reference evidence="1 2" key="1">
    <citation type="submission" date="2017-08" db="EMBL/GenBank/DDBJ databases">
        <title>Acidophilic green algal genome provides insights into adaptation to an acidic environment.</title>
        <authorList>
            <person name="Hirooka S."/>
            <person name="Hirose Y."/>
            <person name="Kanesaki Y."/>
            <person name="Higuchi S."/>
            <person name="Fujiwara T."/>
            <person name="Onuma R."/>
            <person name="Era A."/>
            <person name="Ohbayashi R."/>
            <person name="Uzuka A."/>
            <person name="Nozaki H."/>
            <person name="Yoshikawa H."/>
            <person name="Miyagishima S.Y."/>
        </authorList>
    </citation>
    <scope>NUCLEOTIDE SEQUENCE [LARGE SCALE GENOMIC DNA]</scope>
    <source>
        <strain evidence="1 2">NIES-2499</strain>
    </source>
</reference>
<dbReference type="AlphaFoldDB" id="A0A250X552"/>
<dbReference type="EMBL" id="BEGY01000029">
    <property type="protein sequence ID" value="GAX78012.1"/>
    <property type="molecule type" value="Genomic_DNA"/>
</dbReference>
<dbReference type="InterPro" id="IPR023393">
    <property type="entry name" value="START-like_dom_sf"/>
</dbReference>
<evidence type="ECO:0000313" key="2">
    <source>
        <dbReference type="Proteomes" id="UP000232323"/>
    </source>
</evidence>
<dbReference type="InterPro" id="IPR019587">
    <property type="entry name" value="Polyketide_cyclase/dehydratase"/>
</dbReference>
<dbReference type="SUPFAM" id="SSF55961">
    <property type="entry name" value="Bet v1-like"/>
    <property type="match status" value="1"/>
</dbReference>
<dbReference type="Pfam" id="PF10604">
    <property type="entry name" value="Polyketide_cyc2"/>
    <property type="match status" value="1"/>
</dbReference>
<sequence>MATRVTESRVIQAPIDKVWEKIRSLDLSLWLDTVNKVELTGASGEVGSLRKVTFKDGTLQVFHLLELSDLHHSVTYDIIESHPAITVMSAVHSISLERISHDNTTFIEWSSDFSNDVNQEVLQDSKFKKQEGFASLIKALGV</sequence>
<comment type="caution">
    <text evidence="1">The sequence shown here is derived from an EMBL/GenBank/DDBJ whole genome shotgun (WGS) entry which is preliminary data.</text>
</comment>
<dbReference type="Gene3D" id="3.30.530.20">
    <property type="match status" value="1"/>
</dbReference>
<dbReference type="Proteomes" id="UP000232323">
    <property type="component" value="Unassembled WGS sequence"/>
</dbReference>
<gene>
    <name evidence="1" type="ORF">CEUSTIGMA_g5454.t1</name>
</gene>